<evidence type="ECO:0000256" key="8">
    <source>
        <dbReference type="ARBA" id="ARBA00023012"/>
    </source>
</evidence>
<keyword evidence="8" id="KW-0902">Two-component regulatory system</keyword>
<feature type="transmembrane region" description="Helical" evidence="10">
    <location>
        <begin position="217"/>
        <end position="242"/>
    </location>
</feature>
<dbReference type="GO" id="GO:0005524">
    <property type="term" value="F:ATP binding"/>
    <property type="evidence" value="ECO:0007669"/>
    <property type="project" value="UniProtKB-KW"/>
</dbReference>
<name>A0A934MYT4_9BACT</name>
<keyword evidence="5" id="KW-0547">Nucleotide-binding</keyword>
<organism evidence="12 13">
    <name type="scientific">Candidatus Aeolococcus gillhamiae</name>
    <dbReference type="NCBI Taxonomy" id="3127015"/>
    <lineage>
        <taxon>Bacteria</taxon>
        <taxon>Bacillati</taxon>
        <taxon>Candidatus Dormiibacterota</taxon>
        <taxon>Candidatus Dormibacteria</taxon>
        <taxon>Candidatus Aeolococcales</taxon>
        <taxon>Candidatus Aeolococcaceae</taxon>
        <taxon>Candidatus Aeolococcus</taxon>
    </lineage>
</organism>
<evidence type="ECO:0000259" key="11">
    <source>
        <dbReference type="PROSITE" id="PS50109"/>
    </source>
</evidence>
<protein>
    <recommendedName>
        <fullName evidence="2">histidine kinase</fullName>
        <ecNumber evidence="2">2.7.13.3</ecNumber>
    </recommendedName>
</protein>
<evidence type="ECO:0000313" key="13">
    <source>
        <dbReference type="Proteomes" id="UP000606991"/>
    </source>
</evidence>
<evidence type="ECO:0000256" key="10">
    <source>
        <dbReference type="SAM" id="Phobius"/>
    </source>
</evidence>
<dbReference type="Proteomes" id="UP000606991">
    <property type="component" value="Unassembled WGS sequence"/>
</dbReference>
<dbReference type="SUPFAM" id="SSF55781">
    <property type="entry name" value="GAF domain-like"/>
    <property type="match status" value="1"/>
</dbReference>
<evidence type="ECO:0000256" key="9">
    <source>
        <dbReference type="SAM" id="MobiDB-lite"/>
    </source>
</evidence>
<dbReference type="SMART" id="SM00387">
    <property type="entry name" value="HATPase_c"/>
    <property type="match status" value="1"/>
</dbReference>
<feature type="transmembrane region" description="Helical" evidence="10">
    <location>
        <begin position="109"/>
        <end position="127"/>
    </location>
</feature>
<feature type="transmembrane region" description="Helical" evidence="10">
    <location>
        <begin position="12"/>
        <end position="32"/>
    </location>
</feature>
<feature type="transmembrane region" description="Helical" evidence="10">
    <location>
        <begin position="254"/>
        <end position="279"/>
    </location>
</feature>
<keyword evidence="10" id="KW-0472">Membrane</keyword>
<evidence type="ECO:0000256" key="2">
    <source>
        <dbReference type="ARBA" id="ARBA00012438"/>
    </source>
</evidence>
<keyword evidence="10" id="KW-0812">Transmembrane</keyword>
<dbReference type="InterPro" id="IPR036890">
    <property type="entry name" value="HATPase_C_sf"/>
</dbReference>
<dbReference type="PANTHER" id="PTHR24421:SF10">
    <property type="entry name" value="NITRATE_NITRITE SENSOR PROTEIN NARQ"/>
    <property type="match status" value="1"/>
</dbReference>
<dbReference type="InterPro" id="IPR029016">
    <property type="entry name" value="GAF-like_dom_sf"/>
</dbReference>
<keyword evidence="7" id="KW-0067">ATP-binding</keyword>
<evidence type="ECO:0000256" key="6">
    <source>
        <dbReference type="ARBA" id="ARBA00022777"/>
    </source>
</evidence>
<evidence type="ECO:0000256" key="3">
    <source>
        <dbReference type="ARBA" id="ARBA00022553"/>
    </source>
</evidence>
<dbReference type="CDD" id="cd16917">
    <property type="entry name" value="HATPase_UhpB-NarQ-NarX-like"/>
    <property type="match status" value="1"/>
</dbReference>
<keyword evidence="3" id="KW-0597">Phosphoprotein</keyword>
<dbReference type="GO" id="GO:0046983">
    <property type="term" value="F:protein dimerization activity"/>
    <property type="evidence" value="ECO:0007669"/>
    <property type="project" value="InterPro"/>
</dbReference>
<comment type="caution">
    <text evidence="12">The sequence shown here is derived from an EMBL/GenBank/DDBJ whole genome shotgun (WGS) entry which is preliminary data.</text>
</comment>
<feature type="region of interest" description="Disordered" evidence="9">
    <location>
        <begin position="650"/>
        <end position="674"/>
    </location>
</feature>
<dbReference type="InterPro" id="IPR050482">
    <property type="entry name" value="Sensor_HK_TwoCompSys"/>
</dbReference>
<dbReference type="Pfam" id="PF02518">
    <property type="entry name" value="HATPase_c"/>
    <property type="match status" value="1"/>
</dbReference>
<sequence>MGRTFGDTSLLVTIPTGVAFLALLWLGCFVAARRPDNPIGWLLAAGGSVFVLDGVLQSYAGYLRAHGPGSGDLVVALENYLWIIGIGLAVILVGFLFPTGRLLSRRWRWVAWPAAITLGVTYVALTADAASGDYLVAGVVNPLRPTGALLAIVDFLSGFFLLLPIAAILSAVAIVIRYRRGDVEERHQVRIVMCATAVYAITFGAKQFFESVTGHRLLLLEDLVIVGVVAVPAGVGIAVLKYRLYDIDVVINRALVYGSLAGFITAVYVGIAVGIGALLGNGGKPNLGLSILATAIVAVGFQPVRQRLQRIANRLVYGNRATPYEVLSQFSERVAESYAVDDVLPRMARLLAEGTGAQRADVWLRSGEWLRAAAVWPAEALARDPVALDGDALPAVAGADTMVPVRHQADLLGALSLTKRTGESLTPVEENLLADLAHQAGLVLKNVGLTADLQTRLDELRASRQRLVTAQDEERRRLERNLHDGAQQHLVALKVKLGLTEMLMRSDPERARATIGELKTDADEALNTLRDLARGIYPPLLADKGLSIALQSQARKATVPVTVHADGIKRYSQELEAAVYFCVLEALQNVEKYARASLVTVALTQSNGSLSFEVRDDGCGFDPATKPRGSGLVNMYDRLDALGGQLTVDSAPGSGTRLRGDVPATDPSATEATL</sequence>
<evidence type="ECO:0000313" key="12">
    <source>
        <dbReference type="EMBL" id="MBJ7593930.1"/>
    </source>
</evidence>
<evidence type="ECO:0000256" key="7">
    <source>
        <dbReference type="ARBA" id="ARBA00022840"/>
    </source>
</evidence>
<reference evidence="12 13" key="1">
    <citation type="submission" date="2020-10" db="EMBL/GenBank/DDBJ databases">
        <title>Ca. Dormibacterota MAGs.</title>
        <authorList>
            <person name="Montgomery K."/>
        </authorList>
    </citation>
    <scope>NUCLEOTIDE SEQUENCE [LARGE SCALE GENOMIC DNA]</scope>
    <source>
        <strain evidence="12">SC8812_S17_18</strain>
    </source>
</reference>
<accession>A0A934MYT4</accession>
<dbReference type="Pfam" id="PF07730">
    <property type="entry name" value="HisKA_3"/>
    <property type="match status" value="1"/>
</dbReference>
<dbReference type="PROSITE" id="PS51257">
    <property type="entry name" value="PROKAR_LIPOPROTEIN"/>
    <property type="match status" value="1"/>
</dbReference>
<dbReference type="InterPro" id="IPR005467">
    <property type="entry name" value="His_kinase_dom"/>
</dbReference>
<evidence type="ECO:0000256" key="4">
    <source>
        <dbReference type="ARBA" id="ARBA00022679"/>
    </source>
</evidence>
<gene>
    <name evidence="12" type="ORF">JF886_03560</name>
</gene>
<feature type="transmembrane region" description="Helical" evidence="10">
    <location>
        <begin position="39"/>
        <end position="60"/>
    </location>
</feature>
<dbReference type="EC" id="2.7.13.3" evidence="2"/>
<dbReference type="AlphaFoldDB" id="A0A934MYT4"/>
<feature type="transmembrane region" description="Helical" evidence="10">
    <location>
        <begin position="285"/>
        <end position="304"/>
    </location>
</feature>
<dbReference type="Gene3D" id="1.20.5.1930">
    <property type="match status" value="1"/>
</dbReference>
<keyword evidence="4" id="KW-0808">Transferase</keyword>
<dbReference type="EMBL" id="JAEKNS010000041">
    <property type="protein sequence ID" value="MBJ7593930.1"/>
    <property type="molecule type" value="Genomic_DNA"/>
</dbReference>
<proteinExistence type="predicted"/>
<comment type="catalytic activity">
    <reaction evidence="1">
        <text>ATP + protein L-histidine = ADP + protein N-phospho-L-histidine.</text>
        <dbReference type="EC" id="2.7.13.3"/>
    </reaction>
</comment>
<dbReference type="SUPFAM" id="SSF55874">
    <property type="entry name" value="ATPase domain of HSP90 chaperone/DNA topoisomerase II/histidine kinase"/>
    <property type="match status" value="1"/>
</dbReference>
<feature type="transmembrane region" description="Helical" evidence="10">
    <location>
        <begin position="188"/>
        <end position="205"/>
    </location>
</feature>
<feature type="transmembrane region" description="Helical" evidence="10">
    <location>
        <begin position="147"/>
        <end position="176"/>
    </location>
</feature>
<dbReference type="PANTHER" id="PTHR24421">
    <property type="entry name" value="NITRATE/NITRITE SENSOR PROTEIN NARX-RELATED"/>
    <property type="match status" value="1"/>
</dbReference>
<dbReference type="Gene3D" id="3.30.450.40">
    <property type="match status" value="1"/>
</dbReference>
<feature type="domain" description="Histidine kinase" evidence="11">
    <location>
        <begin position="583"/>
        <end position="666"/>
    </location>
</feature>
<dbReference type="InterPro" id="IPR011712">
    <property type="entry name" value="Sig_transdc_His_kin_sub3_dim/P"/>
</dbReference>
<dbReference type="GO" id="GO:0016020">
    <property type="term" value="C:membrane"/>
    <property type="evidence" value="ECO:0007669"/>
    <property type="project" value="InterPro"/>
</dbReference>
<evidence type="ECO:0000256" key="5">
    <source>
        <dbReference type="ARBA" id="ARBA00022741"/>
    </source>
</evidence>
<keyword evidence="6 12" id="KW-0418">Kinase</keyword>
<dbReference type="InterPro" id="IPR003594">
    <property type="entry name" value="HATPase_dom"/>
</dbReference>
<dbReference type="GO" id="GO:0000155">
    <property type="term" value="F:phosphorelay sensor kinase activity"/>
    <property type="evidence" value="ECO:0007669"/>
    <property type="project" value="InterPro"/>
</dbReference>
<evidence type="ECO:0000256" key="1">
    <source>
        <dbReference type="ARBA" id="ARBA00000085"/>
    </source>
</evidence>
<dbReference type="Gene3D" id="3.30.565.10">
    <property type="entry name" value="Histidine kinase-like ATPase, C-terminal domain"/>
    <property type="match status" value="1"/>
</dbReference>
<feature type="transmembrane region" description="Helical" evidence="10">
    <location>
        <begin position="80"/>
        <end position="97"/>
    </location>
</feature>
<keyword evidence="10" id="KW-1133">Transmembrane helix</keyword>
<dbReference type="PROSITE" id="PS50109">
    <property type="entry name" value="HIS_KIN"/>
    <property type="match status" value="1"/>
</dbReference>